<dbReference type="InterPro" id="IPR045108">
    <property type="entry name" value="TXNDC17-like"/>
</dbReference>
<comment type="similarity">
    <text evidence="1">Belongs to the thioredoxin family.</text>
</comment>
<organism evidence="4 5">
    <name type="scientific">Meloidogyne javanica</name>
    <name type="common">Root-knot nematode worm</name>
    <dbReference type="NCBI Taxonomy" id="6303"/>
    <lineage>
        <taxon>Eukaryota</taxon>
        <taxon>Metazoa</taxon>
        <taxon>Ecdysozoa</taxon>
        <taxon>Nematoda</taxon>
        <taxon>Chromadorea</taxon>
        <taxon>Rhabditida</taxon>
        <taxon>Tylenchina</taxon>
        <taxon>Tylenchomorpha</taxon>
        <taxon>Tylenchoidea</taxon>
        <taxon>Meloidogynidae</taxon>
        <taxon>Meloidogyninae</taxon>
        <taxon>Meloidogyne</taxon>
        <taxon>Meloidogyne incognita group</taxon>
    </lineage>
</organism>
<dbReference type="Proteomes" id="UP000887561">
    <property type="component" value="Unplaced"/>
</dbReference>
<dbReference type="SUPFAM" id="SSF52833">
    <property type="entry name" value="Thioredoxin-like"/>
    <property type="match status" value="1"/>
</dbReference>
<feature type="domain" description="Thioredoxin" evidence="3">
    <location>
        <begin position="7"/>
        <end position="116"/>
    </location>
</feature>
<dbReference type="Gene3D" id="3.40.30.10">
    <property type="entry name" value="Glutaredoxin"/>
    <property type="match status" value="1"/>
</dbReference>
<keyword evidence="4" id="KW-1185">Reference proteome</keyword>
<name>A0A915N1C3_MELJA</name>
<sequence length="137" mass="15705">MKQIEVFGHEELNKKLLELSKDEENNQIIIYFVGTKLEETGKSWCSDCAKAEPSIEETLLELKDLNEIFLVCNVGNKEQWNNPNNLIKMDDKFGVKCIPTMVVFNVEKGCVEEEKLDKDEDFMDSGNIVSFIVSSTY</sequence>
<accession>A0A915N1C3</accession>
<dbReference type="Pfam" id="PF06110">
    <property type="entry name" value="TXD17-like_Trx"/>
    <property type="match status" value="1"/>
</dbReference>
<reference evidence="5" key="1">
    <citation type="submission" date="2022-11" db="UniProtKB">
        <authorList>
            <consortium name="WormBaseParasite"/>
        </authorList>
    </citation>
    <scope>IDENTIFICATION</scope>
</reference>
<dbReference type="GO" id="GO:0047134">
    <property type="term" value="F:protein-disulfide reductase [NAD(P)H] activity"/>
    <property type="evidence" value="ECO:0007669"/>
    <property type="project" value="InterPro"/>
</dbReference>
<dbReference type="GO" id="GO:0005829">
    <property type="term" value="C:cytosol"/>
    <property type="evidence" value="ECO:0007669"/>
    <property type="project" value="TreeGrafter"/>
</dbReference>
<evidence type="ECO:0000256" key="1">
    <source>
        <dbReference type="ARBA" id="ARBA00008987"/>
    </source>
</evidence>
<evidence type="ECO:0000313" key="4">
    <source>
        <dbReference type="Proteomes" id="UP000887561"/>
    </source>
</evidence>
<dbReference type="WBParaSite" id="scaffold5978_cov311.g10265">
    <property type="protein sequence ID" value="scaffold5978_cov311.g10265"/>
    <property type="gene ID" value="scaffold5978_cov311.g10265"/>
</dbReference>
<dbReference type="InterPro" id="IPR010357">
    <property type="entry name" value="TXNDC17_dom"/>
</dbReference>
<dbReference type="AlphaFoldDB" id="A0A915N1C3"/>
<dbReference type="PANTHER" id="PTHR12452:SF0">
    <property type="entry name" value="THIOREDOXIN DOMAIN-CONTAINING PROTEIN 17"/>
    <property type="match status" value="1"/>
</dbReference>
<evidence type="ECO:0000256" key="2">
    <source>
        <dbReference type="ARBA" id="ARBA00016949"/>
    </source>
</evidence>
<evidence type="ECO:0000313" key="5">
    <source>
        <dbReference type="WBParaSite" id="scaffold5978_cov311.g10265"/>
    </source>
</evidence>
<dbReference type="PANTHER" id="PTHR12452">
    <property type="entry name" value="42-9-9 PROTEIN-RELATED"/>
    <property type="match status" value="1"/>
</dbReference>
<proteinExistence type="inferred from homology"/>
<protein>
    <recommendedName>
        <fullName evidence="2">Thioredoxin domain-containing protein 17</fullName>
    </recommendedName>
</protein>
<evidence type="ECO:0000259" key="3">
    <source>
        <dbReference type="Pfam" id="PF06110"/>
    </source>
</evidence>
<dbReference type="InterPro" id="IPR036249">
    <property type="entry name" value="Thioredoxin-like_sf"/>
</dbReference>